<dbReference type="PANTHER" id="PTHR35309">
    <property type="match status" value="1"/>
</dbReference>
<dbReference type="AlphaFoldDB" id="A0A2T0WBS3"/>
<reference evidence="1 2" key="1">
    <citation type="submission" date="2018-03" db="EMBL/GenBank/DDBJ databases">
        <title>Genomic Encyclopedia of Archaeal and Bacterial Type Strains, Phase II (KMG-II): from individual species to whole genera.</title>
        <authorList>
            <person name="Goeker M."/>
        </authorList>
    </citation>
    <scope>NUCLEOTIDE SEQUENCE [LARGE SCALE GENOMIC DNA]</scope>
    <source>
        <strain evidence="1 2">DSM 13175</strain>
    </source>
</reference>
<evidence type="ECO:0000313" key="1">
    <source>
        <dbReference type="EMBL" id="PRY84148.1"/>
    </source>
</evidence>
<dbReference type="PANTHER" id="PTHR35309:SF4">
    <property type="entry name" value="TOCOPHEROL CYCLASE"/>
    <property type="match status" value="1"/>
</dbReference>
<organism evidence="1 2">
    <name type="scientific">Alkalibacterium olivapovliticus</name>
    <dbReference type="NCBI Taxonomy" id="99907"/>
    <lineage>
        <taxon>Bacteria</taxon>
        <taxon>Bacillati</taxon>
        <taxon>Bacillota</taxon>
        <taxon>Bacilli</taxon>
        <taxon>Lactobacillales</taxon>
        <taxon>Carnobacteriaceae</taxon>
        <taxon>Alkalibacterium</taxon>
    </lineage>
</organism>
<name>A0A2T0WBS3_9LACT</name>
<evidence type="ECO:0000313" key="2">
    <source>
        <dbReference type="Proteomes" id="UP000238205"/>
    </source>
</evidence>
<dbReference type="Proteomes" id="UP000238205">
    <property type="component" value="Unassembled WGS sequence"/>
</dbReference>
<keyword evidence="2" id="KW-1185">Reference proteome</keyword>
<dbReference type="Pfam" id="PF14249">
    <property type="entry name" value="Tocopherol_cycl"/>
    <property type="match status" value="1"/>
</dbReference>
<dbReference type="InterPro" id="IPR025893">
    <property type="entry name" value="Tocopherol_cyclase"/>
</dbReference>
<sequence length="313" mass="35328">MANRFDFLGHNKTENYFEGWYIKSTDKENDLSIALIPGVAHFSKDESFVQYNIVYKEQDFSGKITFRRDEFEIVGYPQNIVMPKFVFNEKGVKASLKNKSDHIMLDLDFGLFLPIEQSLYAPSIMGPLEYLNMPCSHDIISMKHRVTGTVVINGEKIEIEKGAGYIEKDRGSTFPDKYVWAHSNGFAENHDATLFLSVAKVDKGPFSKNGAIAIYHDGEREHRFASYSGSILKVAVNEDQSGYTVILTDLFKRLEVSVSLSNGRELIAPMNAGMDYPIKETVKSDITVDFSRRNGENSQLHSHNGAAELVNWS</sequence>
<proteinExistence type="predicted"/>
<dbReference type="RefSeq" id="WP_106190017.1">
    <property type="nucleotide sequence ID" value="NZ_PVTO01000001.1"/>
</dbReference>
<protein>
    <submittedName>
        <fullName evidence="1">Tocopherol cyclase-like protein</fullName>
    </submittedName>
</protein>
<dbReference type="GO" id="GO:0009976">
    <property type="term" value="F:tocopherol cyclase activity"/>
    <property type="evidence" value="ECO:0007669"/>
    <property type="project" value="InterPro"/>
</dbReference>
<accession>A0A2T0WBS3</accession>
<dbReference type="OrthoDB" id="9772627at2"/>
<dbReference type="SUPFAM" id="SSF159245">
    <property type="entry name" value="AttH-like"/>
    <property type="match status" value="1"/>
</dbReference>
<dbReference type="EMBL" id="PVTO01000001">
    <property type="protein sequence ID" value="PRY84148.1"/>
    <property type="molecule type" value="Genomic_DNA"/>
</dbReference>
<gene>
    <name evidence="1" type="ORF">CLV38_10160</name>
</gene>
<comment type="caution">
    <text evidence="1">The sequence shown here is derived from an EMBL/GenBank/DDBJ whole genome shotgun (WGS) entry which is preliminary data.</text>
</comment>